<dbReference type="Gene3D" id="3.40.50.11350">
    <property type="match status" value="1"/>
</dbReference>
<dbReference type="RefSeq" id="XP_007332172.1">
    <property type="nucleotide sequence ID" value="XM_007332110.1"/>
</dbReference>
<name>K5XQT9_AGABU</name>
<dbReference type="InParanoid" id="K5XQT9"/>
<sequence>MASVLRRVCLSPRYARFFALVLVLLLCLIFLVPHETRTFLPPSYPSFPTPQETPPFSFSATDDILPPLYERYTAFQDSFPQHDESLPFPEGSSVKFIYFANQAWGAGWGNIMQQIVMNAQLAYASGRTFVFDSYTWKRDGKYAEFNGKLIPSQIPLSALLAGPLIGYPYLDSTITTTHPRAVSWHYYNRVCPDPYILDPTDIMRALTLSATALQTMSVWIDKIQSIEDRCIEIKKDSAQLFDIWLFGTPRLHNIMPTIMNSPIVKDFSWSPLIHYAFQKNLHHFNSSDLVPRTSPKNILFSYFSRNRDYYGDGREFALSPTPPASKTDSLPLLAIHLRRGDFIQHCDTLLTWNSTYHGYNTLPSLPDRFFAENSTLLDILPKEEIQRQYREKCFVDVDSARKRVVKVVREWRAERLKIEAEKNKNEPLGTLEAKVKKMLRKVYIMTNGDPEFLQELKIALHSDTHQYDYDFIWDWDDISTSRDLDLGWETKYVAQAMDMYVGQRAEVFIGNGFSSLTANVVLMRVVAGVEPWRTRFW</sequence>
<dbReference type="GeneID" id="18831432"/>
<dbReference type="STRING" id="597362.K5XQT9"/>
<dbReference type="eggNOG" id="ENOG502SJW6">
    <property type="taxonomic scope" value="Eukaryota"/>
</dbReference>
<dbReference type="Proteomes" id="UP000008493">
    <property type="component" value="Unassembled WGS sequence"/>
</dbReference>
<evidence type="ECO:0000313" key="2">
    <source>
        <dbReference type="Proteomes" id="UP000008493"/>
    </source>
</evidence>
<dbReference type="OMA" id="FIYFANQ"/>
<dbReference type="EMBL" id="JH971397">
    <property type="protein sequence ID" value="EKM77175.1"/>
    <property type="molecule type" value="Genomic_DNA"/>
</dbReference>
<proteinExistence type="predicted"/>
<dbReference type="HOGENOM" id="CLU_014826_0_0_1"/>
<reference evidence="2" key="1">
    <citation type="journal article" date="2012" name="Proc. Natl. Acad. Sci. U.S.A.">
        <title>Genome sequence of the button mushroom Agaricus bisporus reveals mechanisms governing adaptation to a humic-rich ecological niche.</title>
        <authorList>
            <person name="Morin E."/>
            <person name="Kohler A."/>
            <person name="Baker A.R."/>
            <person name="Foulongne-Oriol M."/>
            <person name="Lombard V."/>
            <person name="Nagy L.G."/>
            <person name="Ohm R.A."/>
            <person name="Patyshakuliyeva A."/>
            <person name="Brun A."/>
            <person name="Aerts A.L."/>
            <person name="Bailey A.M."/>
            <person name="Billette C."/>
            <person name="Coutinho P.M."/>
            <person name="Deakin G."/>
            <person name="Doddapaneni H."/>
            <person name="Floudas D."/>
            <person name="Grimwood J."/>
            <person name="Hilden K."/>
            <person name="Kuees U."/>
            <person name="LaButti K.M."/>
            <person name="Lapidus A."/>
            <person name="Lindquist E.A."/>
            <person name="Lucas S.M."/>
            <person name="Murat C."/>
            <person name="Riley R.W."/>
            <person name="Salamov A.A."/>
            <person name="Schmutz J."/>
            <person name="Subramanian V."/>
            <person name="Woesten H.A.B."/>
            <person name="Xu J."/>
            <person name="Eastwood D.C."/>
            <person name="Foster G.D."/>
            <person name="Sonnenberg A.S."/>
            <person name="Cullen D."/>
            <person name="de Vries R.P."/>
            <person name="Lundell T."/>
            <person name="Hibbett D.S."/>
            <person name="Henrissat B."/>
            <person name="Burton K.S."/>
            <person name="Kerrigan R.W."/>
            <person name="Challen M.P."/>
            <person name="Grigoriev I.V."/>
            <person name="Martin F."/>
        </authorList>
    </citation>
    <scope>NUCLEOTIDE SEQUENCE [LARGE SCALE GENOMIC DNA]</scope>
    <source>
        <strain evidence="2">JB137-S8 / ATCC MYA-4627 / FGSC 10392</strain>
    </source>
</reference>
<protein>
    <submittedName>
        <fullName evidence="1">Uncharacterized protein</fullName>
    </submittedName>
</protein>
<evidence type="ECO:0000313" key="1">
    <source>
        <dbReference type="EMBL" id="EKM77175.1"/>
    </source>
</evidence>
<dbReference type="AlphaFoldDB" id="K5XQT9"/>
<accession>K5XQT9</accession>
<organism evidence="1 2">
    <name type="scientific">Agaricus bisporus var. burnettii (strain JB137-S8 / ATCC MYA-4627 / FGSC 10392)</name>
    <name type="common">White button mushroom</name>
    <dbReference type="NCBI Taxonomy" id="597362"/>
    <lineage>
        <taxon>Eukaryota</taxon>
        <taxon>Fungi</taxon>
        <taxon>Dikarya</taxon>
        <taxon>Basidiomycota</taxon>
        <taxon>Agaricomycotina</taxon>
        <taxon>Agaricomycetes</taxon>
        <taxon>Agaricomycetidae</taxon>
        <taxon>Agaricales</taxon>
        <taxon>Agaricineae</taxon>
        <taxon>Agaricaceae</taxon>
        <taxon>Agaricus</taxon>
    </lineage>
</organism>
<keyword evidence="2" id="KW-1185">Reference proteome</keyword>
<dbReference type="KEGG" id="abp:AGABI1DRAFT77585"/>
<dbReference type="OrthoDB" id="2559662at2759"/>
<gene>
    <name evidence="1" type="ORF">AGABI1DRAFT_77585</name>
</gene>
<dbReference type="CDD" id="cd11296">
    <property type="entry name" value="O-FucT_like"/>
    <property type="match status" value="1"/>
</dbReference>